<feature type="compositionally biased region" description="Polar residues" evidence="1">
    <location>
        <begin position="275"/>
        <end position="290"/>
    </location>
</feature>
<dbReference type="FunCoup" id="K0KGT7">
    <property type="interactions" value="17"/>
</dbReference>
<evidence type="ECO:0000259" key="2">
    <source>
        <dbReference type="SMART" id="SM00233"/>
    </source>
</evidence>
<dbReference type="InterPro" id="IPR029217">
    <property type="entry name" value="Spo7_2_N"/>
</dbReference>
<dbReference type="HOGENOM" id="CLU_003938_1_0_1"/>
<protein>
    <submittedName>
        <fullName evidence="4">Sporulation-specific protein</fullName>
    </submittedName>
</protein>
<comment type="caution">
    <text evidence="4">The sequence shown here is derived from an EMBL/GenBank/DDBJ whole genome shotgun (WGS) entry which is preliminary data.</text>
</comment>
<gene>
    <name evidence="4" type="ORF">BN7_3953</name>
</gene>
<name>K0KGT7_WICCF</name>
<dbReference type="eggNOG" id="ENOG502QRAT">
    <property type="taxonomic scope" value="Eukaryota"/>
</dbReference>
<dbReference type="Pfam" id="PF15407">
    <property type="entry name" value="Spo7_2_N"/>
    <property type="match status" value="1"/>
</dbReference>
<organism evidence="4 5">
    <name type="scientific">Wickerhamomyces ciferrii (strain ATCC 14091 / BCRC 22168 / CBS 111 / JCM 3599 / NBRC 0793 / NRRL Y-1031 F-60-10)</name>
    <name type="common">Yeast</name>
    <name type="synonym">Pichia ciferrii</name>
    <dbReference type="NCBI Taxonomy" id="1206466"/>
    <lineage>
        <taxon>Eukaryota</taxon>
        <taxon>Fungi</taxon>
        <taxon>Dikarya</taxon>
        <taxon>Ascomycota</taxon>
        <taxon>Saccharomycotina</taxon>
        <taxon>Saccharomycetes</taxon>
        <taxon>Phaffomycetales</taxon>
        <taxon>Wickerhamomycetaceae</taxon>
        <taxon>Wickerhamomyces</taxon>
    </lineage>
</organism>
<dbReference type="PANTHER" id="PTHR28076">
    <property type="entry name" value="SPORULATION-SPECIFIC PROTEIN 71"/>
    <property type="match status" value="1"/>
</dbReference>
<evidence type="ECO:0000256" key="1">
    <source>
        <dbReference type="SAM" id="MobiDB-lite"/>
    </source>
</evidence>
<dbReference type="GO" id="GO:1902657">
    <property type="term" value="P:protein localization to prospore membrane"/>
    <property type="evidence" value="ECO:0007669"/>
    <property type="project" value="InterPro"/>
</dbReference>
<evidence type="ECO:0000313" key="5">
    <source>
        <dbReference type="Proteomes" id="UP000009328"/>
    </source>
</evidence>
<dbReference type="InterPro" id="IPR001849">
    <property type="entry name" value="PH_domain"/>
</dbReference>
<accession>K0KGT7</accession>
<dbReference type="SMART" id="SM01316">
    <property type="entry name" value="Spo7_2_N"/>
    <property type="match status" value="1"/>
</dbReference>
<sequence>MADQSQRLPTTPDTPNDKDEIHIPRNSFTAFRFIYGDSKEISRVSNVVLLGSVPKLWYREQNSNIVKAWTKASYSKFHKTVKDFERVLSSEARVGSSDIYKDQNLRRYLVLTNQYTDATDESDAEFTEESDNEYNFTDQDDDYQVETKDHTNLPNKSHIDSKISLKDDIKPHKIVSDKAKQQSKNTSAVPIRNTAENIRGAWGNPDLPLIHINEDVNTSQYHQMPNSSKHSLNNAQSASDSFFTATENLPAGTPIRNEVTNAYSVDEGPGDLTPTKGSTSSTDTLLKPVTPQSYSIPPLTHSNSRASINSAISQRSQLSAIENPKVRFTKTESRASKRSASTQFLSPQPEDDPIILPLDPRHERALDRIKAVATKTRHQIKNDINKVNQKRIFHKLLKSYKIGEILKMEKMLVLVKQVHNTHHKIFQSFTEVEPCDTRILERWKEYVVVARTTGDFDEPLLIQFYTKREIPHEDQTKHYDDDLDFTLTRSCLVNFYSSLDKTIAIVKKGKIYVLRSHTPTSSIRWFTFLTETLGKQNLRSLKIDIPKVSITINVKITPHLYDKLLEEEQMSNFIITTKEEGYHAKELPVFQYLIGKIRSKLIKAGYTDVVNNWDCTGLVLALCWRHYDRLEWVFGESLSNLFWQQSMNSTHALELRIASHYPYSVNKEDGITLEEPSPIQGFMARLTLKDGRHRDYLRRQVFKFSYLYTENNLLFFCRSYKAVPPIPGFEYLSKLDCLTNPGHFDEVRKSIPQIYNHNPYEIDENNHIKWLKNDMNTEEFNKRDHYANYEFQRRIELLLRAESVIDLLEVVAIHKVDSRTMPLHVRAASNFAWNESADIKSESEETKDSYLQLVFQNGTCSTFKAPDRFIRDEWVSRLNALMNYWKERKKEDTKRINVIKLENMERLNTDEGLEANVGESTPKWENSRGVAEPTIHNISSNAMFRPVVRSDMLFQKPKKHSSFKNYYVVLVPGFIILYRVFVRGLRGLPLPTTHYDHYLTIPIIDCYAYSGNTSGIDLLDRDSGIDKVNQGRNSLPRIYQDGWSSSEDEASRCFTLWFGPKRAIAGKLDETTKHDDSNLNDHNSKNPGLLRMVNRLGVTGKSMVFMCRSRQERDLWVSNIYTEVERFYRKEDDLSELSINK</sequence>
<dbReference type="STRING" id="1206466.K0KGT7"/>
<dbReference type="SMART" id="SM00233">
    <property type="entry name" value="PH"/>
    <property type="match status" value="2"/>
</dbReference>
<feature type="domain" description="PH" evidence="2">
    <location>
        <begin position="947"/>
        <end position="1127"/>
    </location>
</feature>
<feature type="region of interest" description="Disordered" evidence="1">
    <location>
        <begin position="263"/>
        <end position="290"/>
    </location>
</feature>
<dbReference type="EMBL" id="CAIF01000123">
    <property type="protein sequence ID" value="CCH44390.1"/>
    <property type="molecule type" value="Genomic_DNA"/>
</dbReference>
<dbReference type="InParanoid" id="K0KGT7"/>
<feature type="region of interest" description="Disordered" evidence="1">
    <location>
        <begin position="1"/>
        <end position="21"/>
    </location>
</feature>
<dbReference type="PANTHER" id="PTHR28076:SF1">
    <property type="entry name" value="PROSPORE MEMBRANE ADAPTER PROTEIN SPO71"/>
    <property type="match status" value="1"/>
</dbReference>
<evidence type="ECO:0000259" key="3">
    <source>
        <dbReference type="SMART" id="SM01316"/>
    </source>
</evidence>
<dbReference type="GO" id="GO:0005628">
    <property type="term" value="C:prospore membrane"/>
    <property type="evidence" value="ECO:0007669"/>
    <property type="project" value="TreeGrafter"/>
</dbReference>
<dbReference type="InterPro" id="IPR039486">
    <property type="entry name" value="Mug56/Spo71_PH"/>
</dbReference>
<dbReference type="Pfam" id="PF15404">
    <property type="entry name" value="PH_4"/>
    <property type="match status" value="1"/>
</dbReference>
<proteinExistence type="predicted"/>
<dbReference type="InterPro" id="IPR057379">
    <property type="entry name" value="PH_SPO71"/>
</dbReference>
<feature type="domain" description="PH" evidence="2">
    <location>
        <begin position="677"/>
        <end position="885"/>
    </location>
</feature>
<dbReference type="AlphaFoldDB" id="K0KGT7"/>
<dbReference type="Proteomes" id="UP000009328">
    <property type="component" value="Unassembled WGS sequence"/>
</dbReference>
<feature type="compositionally biased region" description="Polar residues" evidence="1">
    <location>
        <begin position="1"/>
        <end position="14"/>
    </location>
</feature>
<feature type="domain" description="Sporulation-specific protein 71 N-terminal" evidence="3">
    <location>
        <begin position="19"/>
        <end position="85"/>
    </location>
</feature>
<evidence type="ECO:0000313" key="4">
    <source>
        <dbReference type="EMBL" id="CCH44390.1"/>
    </source>
</evidence>
<dbReference type="Pfam" id="PF23207">
    <property type="entry name" value="PH_SPO71"/>
    <property type="match status" value="1"/>
</dbReference>
<reference evidence="4 5" key="1">
    <citation type="journal article" date="2012" name="Eukaryot. Cell">
        <title>Draft genome sequence of Wickerhamomyces ciferrii NRRL Y-1031 F-60-10.</title>
        <authorList>
            <person name="Schneider J."/>
            <person name="Andrea H."/>
            <person name="Blom J."/>
            <person name="Jaenicke S."/>
            <person name="Ruckert C."/>
            <person name="Schorsch C."/>
            <person name="Szczepanowski R."/>
            <person name="Farwick M."/>
            <person name="Goesmann A."/>
            <person name="Puhler A."/>
            <person name="Schaffer S."/>
            <person name="Tauch A."/>
            <person name="Kohler T."/>
            <person name="Brinkrolf K."/>
        </authorList>
    </citation>
    <scope>NUCLEOTIDE SEQUENCE [LARGE SCALE GENOMIC DNA]</scope>
    <source>
        <strain evidence="5">ATCC 14091 / BCRC 22168 / CBS 111 / JCM 3599 / NBRC 0793 / NRRL Y-1031 F-60-10</strain>
    </source>
</reference>
<keyword evidence="5" id="KW-1185">Reference proteome</keyword>
<feature type="region of interest" description="Disordered" evidence="1">
    <location>
        <begin position="330"/>
        <end position="356"/>
    </location>
</feature>
<dbReference type="InterPro" id="IPR040345">
    <property type="entry name" value="Mug56/Spo71"/>
</dbReference>